<dbReference type="Proteomes" id="UP000247620">
    <property type="component" value="Unassembled WGS sequence"/>
</dbReference>
<evidence type="ECO:0000313" key="1">
    <source>
        <dbReference type="EMBL" id="PYB76098.1"/>
    </source>
</evidence>
<protein>
    <submittedName>
        <fullName evidence="1">IS3 family transposase</fullName>
    </submittedName>
</protein>
<comment type="caution">
    <text evidence="1">The sequence shown here is derived from an EMBL/GenBank/DDBJ whole genome shotgun (WGS) entry which is preliminary data.</text>
</comment>
<feature type="non-terminal residue" evidence="1">
    <location>
        <position position="1"/>
    </location>
</feature>
<reference evidence="1 2" key="1">
    <citation type="submission" date="2018-06" db="EMBL/GenBank/DDBJ databases">
        <title>Pseudomonas diversity within urban Lake Michigan freshwaters.</title>
        <authorList>
            <person name="Batrich M."/>
            <person name="Hatzopoulos T."/>
            <person name="Putonti C."/>
        </authorList>
    </citation>
    <scope>NUCLEOTIDE SEQUENCE [LARGE SCALE GENOMIC DNA]</scope>
    <source>
        <strain evidence="1 2">LBp-160603</strain>
    </source>
</reference>
<dbReference type="EMBL" id="QJRO01000021">
    <property type="protein sequence ID" value="PYB76098.1"/>
    <property type="molecule type" value="Genomic_DNA"/>
</dbReference>
<accession>A0A2V4HEP7</accession>
<sequence>GYLTGQQAQRDISQYLMGHYNWIRPHHFNDGLAPAKAEEKLKAFSGIS</sequence>
<dbReference type="AlphaFoldDB" id="A0A2V4HEP7"/>
<proteinExistence type="predicted"/>
<evidence type="ECO:0000313" key="2">
    <source>
        <dbReference type="Proteomes" id="UP000247620"/>
    </source>
</evidence>
<name>A0A2V4HEP7_9PSED</name>
<organism evidence="1 2">
    <name type="scientific">Pseudomonas soli</name>
    <dbReference type="NCBI Taxonomy" id="1306993"/>
    <lineage>
        <taxon>Bacteria</taxon>
        <taxon>Pseudomonadati</taxon>
        <taxon>Pseudomonadota</taxon>
        <taxon>Gammaproteobacteria</taxon>
        <taxon>Pseudomonadales</taxon>
        <taxon>Pseudomonadaceae</taxon>
        <taxon>Pseudomonas</taxon>
    </lineage>
</organism>
<gene>
    <name evidence="1" type="ORF">DMX07_22115</name>
</gene>